<dbReference type="AlphaFoldDB" id="A0A1X2IQ34"/>
<dbReference type="InterPro" id="IPR049625">
    <property type="entry name" value="Glyco_transf_61_cat"/>
</dbReference>
<gene>
    <name evidence="2" type="ORF">BCR42DRAFT_322603</name>
</gene>
<name>A0A1X2IQ34_9FUNG</name>
<comment type="caution">
    <text evidence="2">The sequence shown here is derived from an EMBL/GenBank/DDBJ whole genome shotgun (WGS) entry which is preliminary data.</text>
</comment>
<evidence type="ECO:0000313" key="3">
    <source>
        <dbReference type="Proteomes" id="UP000193560"/>
    </source>
</evidence>
<keyword evidence="3" id="KW-1185">Reference proteome</keyword>
<accession>A0A1X2IQ34</accession>
<sequence length="236" mass="26789">MAFREDIFKIPLTETDPCLQSVITFNGGRENTTTTTVIGILNRSASRHITNVPELVDSIVNNMPHSQVRLINFDEGCNIRSTAHLVEDVNVLIAPFGNGLGAGLFMKKENAMIISIDARWYSESWFYWPMTSIGIRLYSFQCNQRSCQEYDMNLIKKLSPTISNTDALAVMTQQHPSGVDWSIYGMYQKDVSRRVDVEQFIPFLQEKMASTKYEDCGEMCQIPMERHGFGGSKHVI</sequence>
<dbReference type="OrthoDB" id="529273at2759"/>
<organism evidence="2 3">
    <name type="scientific">Absidia repens</name>
    <dbReference type="NCBI Taxonomy" id="90262"/>
    <lineage>
        <taxon>Eukaryota</taxon>
        <taxon>Fungi</taxon>
        <taxon>Fungi incertae sedis</taxon>
        <taxon>Mucoromycota</taxon>
        <taxon>Mucoromycotina</taxon>
        <taxon>Mucoromycetes</taxon>
        <taxon>Mucorales</taxon>
        <taxon>Cunninghamellaceae</taxon>
        <taxon>Absidia</taxon>
    </lineage>
</organism>
<feature type="domain" description="Glycosyltransferase 61 catalytic" evidence="1">
    <location>
        <begin position="35"/>
        <end position="112"/>
    </location>
</feature>
<dbReference type="Proteomes" id="UP000193560">
    <property type="component" value="Unassembled WGS sequence"/>
</dbReference>
<evidence type="ECO:0000313" key="2">
    <source>
        <dbReference type="EMBL" id="ORZ20389.1"/>
    </source>
</evidence>
<dbReference type="GO" id="GO:0016757">
    <property type="term" value="F:glycosyltransferase activity"/>
    <property type="evidence" value="ECO:0007669"/>
    <property type="project" value="InterPro"/>
</dbReference>
<dbReference type="EMBL" id="MCGE01000006">
    <property type="protein sequence ID" value="ORZ20389.1"/>
    <property type="molecule type" value="Genomic_DNA"/>
</dbReference>
<reference evidence="2 3" key="1">
    <citation type="submission" date="2016-07" db="EMBL/GenBank/DDBJ databases">
        <title>Pervasive Adenine N6-methylation of Active Genes in Fungi.</title>
        <authorList>
            <consortium name="DOE Joint Genome Institute"/>
            <person name="Mondo S.J."/>
            <person name="Dannebaum R.O."/>
            <person name="Kuo R.C."/>
            <person name="Labutti K."/>
            <person name="Haridas S."/>
            <person name="Kuo A."/>
            <person name="Salamov A."/>
            <person name="Ahrendt S.R."/>
            <person name="Lipzen A."/>
            <person name="Sullivan W."/>
            <person name="Andreopoulos W.B."/>
            <person name="Clum A."/>
            <person name="Lindquist E."/>
            <person name="Daum C."/>
            <person name="Ramamoorthy G.K."/>
            <person name="Gryganskyi A."/>
            <person name="Culley D."/>
            <person name="Magnuson J.K."/>
            <person name="James T.Y."/>
            <person name="O'Malley M.A."/>
            <person name="Stajich J.E."/>
            <person name="Spatafora J.W."/>
            <person name="Visel A."/>
            <person name="Grigoriev I.V."/>
        </authorList>
    </citation>
    <scope>NUCLEOTIDE SEQUENCE [LARGE SCALE GENOMIC DNA]</scope>
    <source>
        <strain evidence="2 3">NRRL 1336</strain>
    </source>
</reference>
<protein>
    <recommendedName>
        <fullName evidence="1">Glycosyltransferase 61 catalytic domain-containing protein</fullName>
    </recommendedName>
</protein>
<proteinExistence type="predicted"/>
<evidence type="ECO:0000259" key="1">
    <source>
        <dbReference type="Pfam" id="PF04577"/>
    </source>
</evidence>
<dbReference type="Pfam" id="PF04577">
    <property type="entry name" value="Glyco_transf_61"/>
    <property type="match status" value="1"/>
</dbReference>